<feature type="compositionally biased region" description="Basic and acidic residues" evidence="1">
    <location>
        <begin position="364"/>
        <end position="374"/>
    </location>
</feature>
<feature type="compositionally biased region" description="Polar residues" evidence="1">
    <location>
        <begin position="575"/>
        <end position="587"/>
    </location>
</feature>
<feature type="compositionally biased region" description="Basic and acidic residues" evidence="1">
    <location>
        <begin position="431"/>
        <end position="441"/>
    </location>
</feature>
<feature type="compositionally biased region" description="Basic and acidic residues" evidence="1">
    <location>
        <begin position="332"/>
        <end position="347"/>
    </location>
</feature>
<gene>
    <name evidence="2" type="ORF">K469DRAFT_695209</name>
</gene>
<feature type="compositionally biased region" description="Pro residues" evidence="1">
    <location>
        <begin position="507"/>
        <end position="523"/>
    </location>
</feature>
<dbReference type="Proteomes" id="UP000800200">
    <property type="component" value="Unassembled WGS sequence"/>
</dbReference>
<sequence length="941" mass="108375">MSRNQAARSEPTAPSLESSMKSKSCTGIDDKADVQFRRSKKRRIRRLRGVNPHSDDEGVNHVSKLAGRSGDSRRDEQDRQKKDNPDKTPVGSRPSNTDARGHGTTAQNQDAQHPPNDGGPQILSSHRAELDTGRARSENPNETPLGPRHQTGDGTSRCRRGRGRKSDNRKALPLGPRRKNNDHVALKRDDSGINIRGRAPEQNAFTENASSGPCGPEDDTSAHPTHDDEYQKAKERSAAIYADAYNSRPRRYEPASCRGMTDTANNPPVHEPHKEDFRDAHEAHAVDRDDKRRQYEDASMHIDTLNRRPRRNNQGSHRDIAEPNSPPVSQQYDDRPAHVVRGARELLDTYSPRYENPNHAPIGRRYEDEREYGASHRGRYYRHDNRRRDRDDYEGRGRRADPYPRRDENPNHTPLGHRYDERRHGAGGRAWYDDRRGRRMLDSYPGTVEQREGNQTYEPDRHRSRSPRHEASQRYRSPTRSLPARRRYESYRPGDDRNHPRTEPCQGGPPPPPPPPPGPPPPEAFGRQGRNRCRGNRNEESWYRTPSRSRPPRRSLNEVKNSYLDCPRGFGRKQISFQGQVSNSEYQGNRERNTEAEAHRIEEEKKRIEQEKKERNEGLEQLNKAKDKGLMPPPPKPDHPRKNLLDLAKAERLKTKNRYKKLGLVELERMMLERGMNVKRGDSKKDLIDQLVKDDQAWSMIEDKEYKKLTPTKARWECQRRGIGLKGKTKDELVQALEEDDEKMEGGRKERNHWDDKKHARKSFDHLYNEAEDYLMPDEYRTTATEEQLARWVACHDYWSYLGNDHRKHVIMTKFPGKMKSTASKLAEDAFLSTAYWKKAIIKEANMDGMAEEALKYKAEEMGVKTEGIDDVFGFVWAMELKKRGVGETQDNPIDPLDDLDVAPDDQYALDVAPLSPDSVKRSRGDDEDDISDSCGRRIKV</sequence>
<feature type="compositionally biased region" description="Basic and acidic residues" evidence="1">
    <location>
        <begin position="486"/>
        <end position="502"/>
    </location>
</feature>
<feature type="compositionally biased region" description="Basic and acidic residues" evidence="1">
    <location>
        <begin position="126"/>
        <end position="139"/>
    </location>
</feature>
<feature type="region of interest" description="Disordered" evidence="1">
    <location>
        <begin position="913"/>
        <end position="941"/>
    </location>
</feature>
<feature type="compositionally biased region" description="Polar residues" evidence="1">
    <location>
        <begin position="93"/>
        <end position="111"/>
    </location>
</feature>
<reference evidence="2" key="1">
    <citation type="journal article" date="2020" name="Stud. Mycol.">
        <title>101 Dothideomycetes genomes: a test case for predicting lifestyles and emergence of pathogens.</title>
        <authorList>
            <person name="Haridas S."/>
            <person name="Albert R."/>
            <person name="Binder M."/>
            <person name="Bloem J."/>
            <person name="Labutti K."/>
            <person name="Salamov A."/>
            <person name="Andreopoulos B."/>
            <person name="Baker S."/>
            <person name="Barry K."/>
            <person name="Bills G."/>
            <person name="Bluhm B."/>
            <person name="Cannon C."/>
            <person name="Castanera R."/>
            <person name="Culley D."/>
            <person name="Daum C."/>
            <person name="Ezra D."/>
            <person name="Gonzalez J."/>
            <person name="Henrissat B."/>
            <person name="Kuo A."/>
            <person name="Liang C."/>
            <person name="Lipzen A."/>
            <person name="Lutzoni F."/>
            <person name="Magnuson J."/>
            <person name="Mondo S."/>
            <person name="Nolan M."/>
            <person name="Ohm R."/>
            <person name="Pangilinan J."/>
            <person name="Park H.-J."/>
            <person name="Ramirez L."/>
            <person name="Alfaro M."/>
            <person name="Sun H."/>
            <person name="Tritt A."/>
            <person name="Yoshinaga Y."/>
            <person name="Zwiers L.-H."/>
            <person name="Turgeon B."/>
            <person name="Goodwin S."/>
            <person name="Spatafora J."/>
            <person name="Crous P."/>
            <person name="Grigoriev I."/>
        </authorList>
    </citation>
    <scope>NUCLEOTIDE SEQUENCE</scope>
    <source>
        <strain evidence="2">CBS 207.26</strain>
    </source>
</reference>
<organism evidence="2 3">
    <name type="scientific">Zopfia rhizophila CBS 207.26</name>
    <dbReference type="NCBI Taxonomy" id="1314779"/>
    <lineage>
        <taxon>Eukaryota</taxon>
        <taxon>Fungi</taxon>
        <taxon>Dikarya</taxon>
        <taxon>Ascomycota</taxon>
        <taxon>Pezizomycotina</taxon>
        <taxon>Dothideomycetes</taxon>
        <taxon>Dothideomycetes incertae sedis</taxon>
        <taxon>Zopfiaceae</taxon>
        <taxon>Zopfia</taxon>
    </lineage>
</organism>
<feature type="region of interest" description="Disordered" evidence="1">
    <location>
        <begin position="1"/>
        <end position="642"/>
    </location>
</feature>
<feature type="compositionally biased region" description="Basic and acidic residues" evidence="1">
    <location>
        <begin position="179"/>
        <end position="191"/>
    </location>
</feature>
<evidence type="ECO:0000313" key="3">
    <source>
        <dbReference type="Proteomes" id="UP000800200"/>
    </source>
</evidence>
<feature type="compositionally biased region" description="Polar residues" evidence="1">
    <location>
        <begin position="15"/>
        <end position="25"/>
    </location>
</feature>
<name>A0A6A6DLS9_9PEZI</name>
<proteinExistence type="predicted"/>
<feature type="compositionally biased region" description="Basic and acidic residues" evidence="1">
    <location>
        <begin position="220"/>
        <end position="237"/>
    </location>
</feature>
<protein>
    <submittedName>
        <fullName evidence="2">Uncharacterized protein</fullName>
    </submittedName>
</protein>
<feature type="compositionally biased region" description="Basic and acidic residues" evidence="1">
    <location>
        <begin position="70"/>
        <end position="86"/>
    </location>
</feature>
<dbReference type="AlphaFoldDB" id="A0A6A6DLS9"/>
<evidence type="ECO:0000313" key="2">
    <source>
        <dbReference type="EMBL" id="KAF2178900.1"/>
    </source>
</evidence>
<feature type="compositionally biased region" description="Basic and acidic residues" evidence="1">
    <location>
        <begin position="381"/>
        <end position="410"/>
    </location>
</feature>
<keyword evidence="3" id="KW-1185">Reference proteome</keyword>
<evidence type="ECO:0000256" key="1">
    <source>
        <dbReference type="SAM" id="MobiDB-lite"/>
    </source>
</evidence>
<feature type="compositionally biased region" description="Basic and acidic residues" evidence="1">
    <location>
        <begin position="270"/>
        <end position="306"/>
    </location>
</feature>
<accession>A0A6A6DLS9</accession>
<feature type="compositionally biased region" description="Basic and acidic residues" evidence="1">
    <location>
        <begin position="588"/>
        <end position="629"/>
    </location>
</feature>
<dbReference type="EMBL" id="ML994672">
    <property type="protein sequence ID" value="KAF2178900.1"/>
    <property type="molecule type" value="Genomic_DNA"/>
</dbReference>
<feature type="compositionally biased region" description="Basic residues" evidence="1">
    <location>
        <begin position="37"/>
        <end position="48"/>
    </location>
</feature>